<protein>
    <submittedName>
        <fullName evidence="1">Uncharacterized protein</fullName>
    </submittedName>
</protein>
<comment type="caution">
    <text evidence="1">The sequence shown here is derived from an EMBL/GenBank/DDBJ whole genome shotgun (WGS) entry which is preliminary data.</text>
</comment>
<dbReference type="InterPro" id="IPR016024">
    <property type="entry name" value="ARM-type_fold"/>
</dbReference>
<feature type="non-terminal residue" evidence="1">
    <location>
        <position position="1"/>
    </location>
</feature>
<proteinExistence type="predicted"/>
<dbReference type="EMBL" id="SNRW01007086">
    <property type="protein sequence ID" value="KAA6381870.1"/>
    <property type="molecule type" value="Genomic_DNA"/>
</dbReference>
<reference evidence="1 2" key="1">
    <citation type="submission" date="2019-03" db="EMBL/GenBank/DDBJ databases">
        <title>Single cell metagenomics reveals metabolic interactions within the superorganism composed of flagellate Streblomastix strix and complex community of Bacteroidetes bacteria on its surface.</title>
        <authorList>
            <person name="Treitli S.C."/>
            <person name="Kolisko M."/>
            <person name="Husnik F."/>
            <person name="Keeling P."/>
            <person name="Hampl V."/>
        </authorList>
    </citation>
    <scope>NUCLEOTIDE SEQUENCE [LARGE SCALE GENOMIC DNA]</scope>
    <source>
        <strain evidence="1">ST1C</strain>
    </source>
</reference>
<name>A0A5J4VH61_9EUKA</name>
<evidence type="ECO:0000313" key="1">
    <source>
        <dbReference type="EMBL" id="KAA6381870.1"/>
    </source>
</evidence>
<sequence length="347" mass="39289">AKQIFQSQILSELLVSFLNPSYAIQKEYVEALDNSIIFMAPKQVDELVQKSDLIQLLTSATSLFQKDQPQISKIALKILVKVAKHGIKLNEGGVSYSVTQENFSYLMQQIEAKVKVHLPEPQANPFLKQFISNNTSAIVATILQQSNIQLQQYQITREYFAKGGSSNRSLLFTPNLDITLKLSDGLDIGNPEEILLHTQSTASAALLLIYDNQNLSAIHQNAVENLIENIYPIRLEQTIINYNSDHEKFDEMMKRRIEDANAAVIALSQFYRKQSINDIMSGPVIAKIRALLIQRNEEEVIEKLYILELILAQYEFRQQRNQLPLGYTGGSPVYAGGPNYFPPPRKF</sequence>
<dbReference type="AlphaFoldDB" id="A0A5J4VH61"/>
<evidence type="ECO:0000313" key="2">
    <source>
        <dbReference type="Proteomes" id="UP000324800"/>
    </source>
</evidence>
<dbReference type="SUPFAM" id="SSF48371">
    <property type="entry name" value="ARM repeat"/>
    <property type="match status" value="1"/>
</dbReference>
<gene>
    <name evidence="1" type="ORF">EZS28_022602</name>
</gene>
<accession>A0A5J4VH61</accession>
<organism evidence="1 2">
    <name type="scientific">Streblomastix strix</name>
    <dbReference type="NCBI Taxonomy" id="222440"/>
    <lineage>
        <taxon>Eukaryota</taxon>
        <taxon>Metamonada</taxon>
        <taxon>Preaxostyla</taxon>
        <taxon>Oxymonadida</taxon>
        <taxon>Streblomastigidae</taxon>
        <taxon>Streblomastix</taxon>
    </lineage>
</organism>
<dbReference type="Proteomes" id="UP000324800">
    <property type="component" value="Unassembled WGS sequence"/>
</dbReference>